<evidence type="ECO:0000256" key="1">
    <source>
        <dbReference type="ARBA" id="ARBA00010529"/>
    </source>
</evidence>
<dbReference type="SUPFAM" id="SSF47729">
    <property type="entry name" value="IHF-like DNA-binding proteins"/>
    <property type="match status" value="1"/>
</dbReference>
<name>A0ABS3M3R6_9BACT</name>
<feature type="compositionally biased region" description="Basic and acidic residues" evidence="4">
    <location>
        <begin position="323"/>
        <end position="333"/>
    </location>
</feature>
<keyword evidence="5" id="KW-0812">Transmembrane</keyword>
<dbReference type="EMBL" id="JAERMS010000005">
    <property type="protein sequence ID" value="MBO1362770.1"/>
    <property type="molecule type" value="Genomic_DNA"/>
</dbReference>
<keyword evidence="5" id="KW-1133">Transmembrane helix</keyword>
<comment type="similarity">
    <text evidence="1 3">Belongs to the bacterial histone-like protein family.</text>
</comment>
<evidence type="ECO:0000313" key="7">
    <source>
        <dbReference type="Proteomes" id="UP000664265"/>
    </source>
</evidence>
<gene>
    <name evidence="6" type="ORF">JHU38_03080</name>
</gene>
<evidence type="ECO:0000256" key="2">
    <source>
        <dbReference type="ARBA" id="ARBA00023125"/>
    </source>
</evidence>
<comment type="caution">
    <text evidence="6">The sequence shown here is derived from an EMBL/GenBank/DDBJ whole genome shotgun (WGS) entry which is preliminary data.</text>
</comment>
<evidence type="ECO:0000256" key="3">
    <source>
        <dbReference type="RuleBase" id="RU003939"/>
    </source>
</evidence>
<dbReference type="Gene3D" id="4.10.520.10">
    <property type="entry name" value="IHF-like DNA-binding proteins"/>
    <property type="match status" value="1"/>
</dbReference>
<evidence type="ECO:0000313" key="6">
    <source>
        <dbReference type="EMBL" id="MBO1362770.1"/>
    </source>
</evidence>
<dbReference type="GO" id="GO:0003677">
    <property type="term" value="F:DNA binding"/>
    <property type="evidence" value="ECO:0007669"/>
    <property type="project" value="UniProtKB-KW"/>
</dbReference>
<dbReference type="CDD" id="cd00591">
    <property type="entry name" value="HU_IHF"/>
    <property type="match status" value="1"/>
</dbReference>
<keyword evidence="2 6" id="KW-0238">DNA-binding</keyword>
<dbReference type="InterPro" id="IPR010992">
    <property type="entry name" value="IHF-like_DNA-bd_dom_sf"/>
</dbReference>
<dbReference type="PANTHER" id="PTHR33175">
    <property type="entry name" value="DNA-BINDING PROTEIN HU"/>
    <property type="match status" value="1"/>
</dbReference>
<dbReference type="SMART" id="SM00411">
    <property type="entry name" value="BHL"/>
    <property type="match status" value="1"/>
</dbReference>
<feature type="transmembrane region" description="Helical" evidence="5">
    <location>
        <begin position="219"/>
        <end position="242"/>
    </location>
</feature>
<organism evidence="6 7">
    <name type="scientific">Prevotella illustrans</name>
    <dbReference type="NCBI Taxonomy" id="2800387"/>
    <lineage>
        <taxon>Bacteria</taxon>
        <taxon>Pseudomonadati</taxon>
        <taxon>Bacteroidota</taxon>
        <taxon>Bacteroidia</taxon>
        <taxon>Bacteroidales</taxon>
        <taxon>Prevotellaceae</taxon>
        <taxon>Prevotella</taxon>
    </lineage>
</organism>
<evidence type="ECO:0000256" key="4">
    <source>
        <dbReference type="SAM" id="MobiDB-lite"/>
    </source>
</evidence>
<dbReference type="InterPro" id="IPR000119">
    <property type="entry name" value="Hist_DNA-bd"/>
</dbReference>
<sequence length="411" mass="45669">MMIKINDLIQDVAKEQGLSKVEMEKFVSLMIDVLNEGLQADRLVKVKGLGTFKVASVSARESINVNTGERIIIEGRDKISFTPEATLRDFVNRPFAQFETVTINEGVDIEALNSSETEVAPTEDSQEITNTADVQEIVGATKQEENVCMFAVENEDEVCDEIIEDDKPTDETSTVPNASADEECIMTADSNECNDEENSNVAVQYEVNSQSSQQSLKHIIILLSVLCLVLLCVCVGGFYYMFTQIDQRNQRIDYLMTKIIDSKKTSRVVKSQSIQYSDVKPSTDNASAAAVKQDGTNEGESQDRKVHTLGQKTPMPKPANHLQDTETQKSDAEKNDFSALNKRDVRVRTGAYRIVGVQTTIRVKKGQTLESLSRLYLGPDMECYVEVLNDCKAVKAGDLLKIPALKLKKSR</sequence>
<feature type="region of interest" description="Disordered" evidence="4">
    <location>
        <begin position="271"/>
        <end position="333"/>
    </location>
</feature>
<dbReference type="Pfam" id="PF00216">
    <property type="entry name" value="Bac_DNA_binding"/>
    <property type="match status" value="1"/>
</dbReference>
<dbReference type="RefSeq" id="WP_107580855.1">
    <property type="nucleotide sequence ID" value="NZ_JAERMS010000005.1"/>
</dbReference>
<feature type="compositionally biased region" description="Polar residues" evidence="4">
    <location>
        <begin position="271"/>
        <end position="286"/>
    </location>
</feature>
<keyword evidence="7" id="KW-1185">Reference proteome</keyword>
<proteinExistence type="inferred from homology"/>
<evidence type="ECO:0000256" key="5">
    <source>
        <dbReference type="SAM" id="Phobius"/>
    </source>
</evidence>
<dbReference type="Proteomes" id="UP000664265">
    <property type="component" value="Unassembled WGS sequence"/>
</dbReference>
<dbReference type="PANTHER" id="PTHR33175:SF2">
    <property type="entry name" value="INTEGRATION HOST FACTOR SUBUNIT ALPHA"/>
    <property type="match status" value="1"/>
</dbReference>
<reference evidence="6 7" key="1">
    <citation type="submission" date="2021-01" db="EMBL/GenBank/DDBJ databases">
        <title>Prevotella A2931 sp. nov.</title>
        <authorList>
            <person name="Buhl M."/>
            <person name="Oberhettinger P."/>
        </authorList>
    </citation>
    <scope>NUCLEOTIDE SEQUENCE [LARGE SCALE GENOMIC DNA]</scope>
    <source>
        <strain evidence="6 7">A2931</strain>
    </source>
</reference>
<accession>A0ABS3M3R6</accession>
<protein>
    <submittedName>
        <fullName evidence="6">HU family DNA-binding protein</fullName>
    </submittedName>
</protein>
<keyword evidence="5" id="KW-0472">Membrane</keyword>